<evidence type="ECO:0000256" key="6">
    <source>
        <dbReference type="ARBA" id="ARBA00022968"/>
    </source>
</evidence>
<dbReference type="PANTHER" id="PTHR11987:SF53">
    <property type="entry name" value="ALPHA-2,8-SIALYLTRANSFERASE 8F-LIKE"/>
    <property type="match status" value="1"/>
</dbReference>
<evidence type="ECO:0000313" key="14">
    <source>
        <dbReference type="EMBL" id="CAH1238745.1"/>
    </source>
</evidence>
<evidence type="ECO:0000256" key="10">
    <source>
        <dbReference type="ARBA" id="ARBA00023157"/>
    </source>
</evidence>
<dbReference type="InterPro" id="IPR001675">
    <property type="entry name" value="Glyco_trans_29"/>
</dbReference>
<keyword evidence="8" id="KW-0333">Golgi apparatus</keyword>
<evidence type="ECO:0000256" key="11">
    <source>
        <dbReference type="ARBA" id="ARBA00023180"/>
    </source>
</evidence>
<proteinExistence type="inferred from homology"/>
<dbReference type="EMBL" id="OV696695">
    <property type="protein sequence ID" value="CAH1238745.1"/>
    <property type="molecule type" value="Genomic_DNA"/>
</dbReference>
<keyword evidence="4" id="KW-0808">Transferase</keyword>
<dbReference type="InterPro" id="IPR038578">
    <property type="entry name" value="GT29-like_sf"/>
</dbReference>
<dbReference type="InterPro" id="IPR012163">
    <property type="entry name" value="Sialyl_trans"/>
</dbReference>
<keyword evidence="9 13" id="KW-0472">Membrane</keyword>
<accession>A0A8J9VQV5</accession>
<dbReference type="GO" id="GO:0009311">
    <property type="term" value="P:oligosaccharide metabolic process"/>
    <property type="evidence" value="ECO:0007669"/>
    <property type="project" value="TreeGrafter"/>
</dbReference>
<evidence type="ECO:0000256" key="4">
    <source>
        <dbReference type="ARBA" id="ARBA00022679"/>
    </source>
</evidence>
<sequence length="392" mass="46409">MAKVRIHRTFTLGFILVSMNVCFMLILQRCVVGPSGRMERSERDVIKFESLPLDLNADDNRTIKENVKKETVRSHKFSERTFRWTEFNHTAVTLFRQKILDRTRVNTHLYCSKLNIPVHSNLSFFESKKVIKVMRGTHQHLPREVTFPETPYRTCTVVGNSGVLLNSRCAKEIESSDYIFRLNLPPVGGIFTRDVGQRAHFVTINPSILTERFKYLTEEDYQNAFIRSVLAYRTNTTFYTHPFHNPLYRKTTYRAMFLVRDRGNGSVVRWSHPDFLRKVNDFWKKTEKGIKAKRITSGLMVTTFALSMCEETHLYGFWPYGTDLKKKNAVPYHYFKRHITVQHKVINEQEEIFRRIVDKNLVHNMEQEFNLLVKMHEKRLLRLHVKPCKRTR</sequence>
<dbReference type="Proteomes" id="UP000838412">
    <property type="component" value="Chromosome 10"/>
</dbReference>
<dbReference type="InterPro" id="IPR050943">
    <property type="entry name" value="Glycosyltr_29_Sialyltrsf"/>
</dbReference>
<keyword evidence="15" id="KW-1185">Reference proteome</keyword>
<evidence type="ECO:0000256" key="13">
    <source>
        <dbReference type="SAM" id="Phobius"/>
    </source>
</evidence>
<keyword evidence="7 13" id="KW-1133">Transmembrane helix</keyword>
<feature type="disulfide bond" evidence="12">
    <location>
        <begin position="155"/>
        <end position="309"/>
    </location>
</feature>
<evidence type="ECO:0000313" key="15">
    <source>
        <dbReference type="Proteomes" id="UP000838412"/>
    </source>
</evidence>
<evidence type="ECO:0000256" key="1">
    <source>
        <dbReference type="ARBA" id="ARBA00004323"/>
    </source>
</evidence>
<evidence type="ECO:0000256" key="3">
    <source>
        <dbReference type="ARBA" id="ARBA00022676"/>
    </source>
</evidence>
<dbReference type="PANTHER" id="PTHR11987">
    <property type="entry name" value="ALPHA-2,8-SIALYLTRANSFERASE"/>
    <property type="match status" value="1"/>
</dbReference>
<evidence type="ECO:0000256" key="2">
    <source>
        <dbReference type="ARBA" id="ARBA00006003"/>
    </source>
</evidence>
<comment type="subcellular location">
    <subcellularLocation>
        <location evidence="1">Golgi apparatus membrane</location>
        <topology evidence="1">Single-pass type II membrane protein</topology>
    </subcellularLocation>
</comment>
<dbReference type="GO" id="GO:0000139">
    <property type="term" value="C:Golgi membrane"/>
    <property type="evidence" value="ECO:0007669"/>
    <property type="project" value="UniProtKB-SubCell"/>
</dbReference>
<dbReference type="AlphaFoldDB" id="A0A8J9VQV5"/>
<dbReference type="GO" id="GO:0006491">
    <property type="term" value="P:N-glycan processing"/>
    <property type="evidence" value="ECO:0007669"/>
    <property type="project" value="TreeGrafter"/>
</dbReference>
<keyword evidence="3" id="KW-0328">Glycosyltransferase</keyword>
<dbReference type="CDD" id="cd23963">
    <property type="entry name" value="GT29_ST8SIA"/>
    <property type="match status" value="1"/>
</dbReference>
<keyword evidence="10" id="KW-1015">Disulfide bond</keyword>
<evidence type="ECO:0000256" key="12">
    <source>
        <dbReference type="PIRSR" id="PIRSR005557-2"/>
    </source>
</evidence>
<dbReference type="Gene3D" id="3.90.1480.20">
    <property type="entry name" value="Glycosyl transferase family 29"/>
    <property type="match status" value="1"/>
</dbReference>
<name>A0A8J9VQV5_BRALA</name>
<keyword evidence="11" id="KW-0325">Glycoprotein</keyword>
<dbReference type="GO" id="GO:0003828">
    <property type="term" value="F:alpha-N-acetylneuraminate alpha-2,8-sialyltransferase activity"/>
    <property type="evidence" value="ECO:0007669"/>
    <property type="project" value="TreeGrafter"/>
</dbReference>
<evidence type="ECO:0000256" key="5">
    <source>
        <dbReference type="ARBA" id="ARBA00022692"/>
    </source>
</evidence>
<gene>
    <name evidence="14" type="primary">ST8SIA6</name>
    <name evidence="14" type="ORF">BLAG_LOCUS3221</name>
</gene>
<organism evidence="14 15">
    <name type="scientific">Branchiostoma lanceolatum</name>
    <name type="common">Common lancelet</name>
    <name type="synonym">Amphioxus lanceolatum</name>
    <dbReference type="NCBI Taxonomy" id="7740"/>
    <lineage>
        <taxon>Eukaryota</taxon>
        <taxon>Metazoa</taxon>
        <taxon>Chordata</taxon>
        <taxon>Cephalochordata</taxon>
        <taxon>Leptocardii</taxon>
        <taxon>Amphioxiformes</taxon>
        <taxon>Branchiostomatidae</taxon>
        <taxon>Branchiostoma</taxon>
    </lineage>
</organism>
<feature type="transmembrane region" description="Helical" evidence="13">
    <location>
        <begin position="9"/>
        <end position="27"/>
    </location>
</feature>
<dbReference type="PIRSF" id="PIRSF005557">
    <property type="entry name" value="Sialyl_trans"/>
    <property type="match status" value="1"/>
</dbReference>
<dbReference type="OrthoDB" id="10264956at2759"/>
<evidence type="ECO:0000256" key="8">
    <source>
        <dbReference type="ARBA" id="ARBA00023034"/>
    </source>
</evidence>
<reference evidence="14" key="1">
    <citation type="submission" date="2022-01" db="EMBL/GenBank/DDBJ databases">
        <authorList>
            <person name="Braso-Vives M."/>
        </authorList>
    </citation>
    <scope>NUCLEOTIDE SEQUENCE</scope>
</reference>
<protein>
    <submittedName>
        <fullName evidence="14">ST8SIA6 protein</fullName>
    </submittedName>
</protein>
<dbReference type="Pfam" id="PF00777">
    <property type="entry name" value="Glyco_transf_29"/>
    <property type="match status" value="1"/>
</dbReference>
<comment type="similarity">
    <text evidence="2">Belongs to the glycosyltransferase 29 family.</text>
</comment>
<evidence type="ECO:0000256" key="9">
    <source>
        <dbReference type="ARBA" id="ARBA00023136"/>
    </source>
</evidence>
<keyword evidence="5 13" id="KW-0812">Transmembrane</keyword>
<keyword evidence="6" id="KW-0735">Signal-anchor</keyword>
<evidence type="ECO:0000256" key="7">
    <source>
        <dbReference type="ARBA" id="ARBA00022989"/>
    </source>
</evidence>